<dbReference type="GO" id="GO:0006556">
    <property type="term" value="P:S-adenosylmethionine biosynthetic process"/>
    <property type="evidence" value="ECO:0007669"/>
    <property type="project" value="UniProtKB-UniRule"/>
</dbReference>
<dbReference type="PROSITE" id="PS00377">
    <property type="entry name" value="ADOMET_SYNTHASE_2"/>
    <property type="match status" value="1"/>
</dbReference>
<comment type="caution">
    <text evidence="10">Lacks conserved residue(s) required for the propagation of feature annotation.</text>
</comment>
<keyword evidence="10" id="KW-0963">Cytoplasm</keyword>
<evidence type="ECO:0000256" key="11">
    <source>
        <dbReference type="RuleBase" id="RU000542"/>
    </source>
</evidence>
<accession>J0D5B2</accession>
<dbReference type="InterPro" id="IPR022628">
    <property type="entry name" value="S-AdoMet_synt_N"/>
</dbReference>
<comment type="cofactor">
    <cofactor evidence="10">
        <name>Mg(2+)</name>
        <dbReference type="ChEBI" id="CHEBI:18420"/>
    </cofactor>
    <text evidence="10">Binds 2 divalent ions per subunit.</text>
</comment>
<dbReference type="InterPro" id="IPR022631">
    <property type="entry name" value="ADOMET_SYNTHASE_CS"/>
</dbReference>
<dbReference type="STRING" id="857290.HMPREF9156_00609"/>
<feature type="binding site" description="in other chain" evidence="10">
    <location>
        <position position="60"/>
    </location>
    <ligand>
        <name>L-methionine</name>
        <dbReference type="ChEBI" id="CHEBI:57844"/>
        <note>ligand shared between two neighboring subunits</note>
    </ligand>
</feature>
<dbReference type="RefSeq" id="WP_007147676.1">
    <property type="nucleotide sequence ID" value="NZ_AKCI01000001.1"/>
</dbReference>
<comment type="caution">
    <text evidence="16">The sequence shown here is derived from an EMBL/GenBank/DDBJ whole genome shotgun (WGS) entry which is preliminary data.</text>
</comment>
<dbReference type="CDD" id="cd18079">
    <property type="entry name" value="S-AdoMet_synt"/>
    <property type="match status" value="1"/>
</dbReference>
<dbReference type="NCBIfam" id="TIGR01034">
    <property type="entry name" value="metK"/>
    <property type="match status" value="1"/>
</dbReference>
<evidence type="ECO:0000259" key="15">
    <source>
        <dbReference type="Pfam" id="PF02773"/>
    </source>
</evidence>
<dbReference type="EC" id="2.5.1.6" evidence="10"/>
<evidence type="ECO:0000313" key="17">
    <source>
        <dbReference type="Proteomes" id="UP000006415"/>
    </source>
</evidence>
<feature type="binding site" description="in other chain" evidence="10">
    <location>
        <position position="289"/>
    </location>
    <ligand>
        <name>L-methionine</name>
        <dbReference type="ChEBI" id="CHEBI:57844"/>
        <note>ligand shared between two neighboring subunits</note>
    </ligand>
</feature>
<keyword evidence="7 10" id="KW-0067">ATP-binding</keyword>
<comment type="function">
    <text evidence="10">Catalyzes the formation of S-adenosylmethionine (AdoMet) from methionine and ATP. The overall synthetic reaction is composed of two sequential steps, AdoMet formation and the subsequent tripolyphosphate hydrolysis which occurs prior to release of AdoMet from the enzyme.</text>
</comment>
<dbReference type="Pfam" id="PF02772">
    <property type="entry name" value="S-AdoMet_synt_M"/>
    <property type="match status" value="1"/>
</dbReference>
<dbReference type="PIRSF" id="PIRSF000497">
    <property type="entry name" value="MAT"/>
    <property type="match status" value="1"/>
</dbReference>
<evidence type="ECO:0000256" key="6">
    <source>
        <dbReference type="ARBA" id="ARBA00022741"/>
    </source>
</evidence>
<evidence type="ECO:0000256" key="5">
    <source>
        <dbReference type="ARBA" id="ARBA00022723"/>
    </source>
</evidence>
<comment type="pathway">
    <text evidence="1 10">Amino-acid biosynthesis; S-adenosyl-L-methionine biosynthesis; S-adenosyl-L-methionine from L-methionine: step 1/1.</text>
</comment>
<sequence>MAAAQDIRLITSESVTEGHPDKVCDQISDAILDELLKKDPSSHVAVETCATTGQFLVFGEITSEGYVNINQIVRETLERIGYTSSDIGLDAGSAGVLVSINEQSPEINAGVSRQAATQEERYAVQGAGDQGIMFGYACDETDAFMPLPIELAHRLAERLAYVRKKGIVAHLRPDGKTQVTVEYDGSGVPRRVDTIVISAQHDPEASQEWLRGELIRNVIKPVLDSTLASCRGGTVRHDDYRLLVNPTGSFVLGGPAADAGLTGRKIIVDTYGGVGHHGGGAFSGKDPSKVDRSAAYAARWVAKNIVAAGLARKAEVQLAYAIGVAEPVSVTVDTMGTGTGPGITDPVLAQAVRQVFDLRPAAIIDELDLLRPIYSKTAAYGHFGRADEGFTWEQTDKAGELREAALSAARQQ</sequence>
<dbReference type="InterPro" id="IPR022630">
    <property type="entry name" value="S-AdoMet_synt_C"/>
</dbReference>
<dbReference type="Gene3D" id="3.30.300.10">
    <property type="match status" value="3"/>
</dbReference>
<evidence type="ECO:0000256" key="7">
    <source>
        <dbReference type="ARBA" id="ARBA00022840"/>
    </source>
</evidence>
<feature type="domain" description="S-adenosylmethionine synthetase C-terminal" evidence="15">
    <location>
        <begin position="252"/>
        <end position="394"/>
    </location>
</feature>
<comment type="subunit">
    <text evidence="10">Homotetramer; dimer of dimers.</text>
</comment>
<feature type="domain" description="S-adenosylmethionine synthetase central" evidence="14">
    <location>
        <begin position="125"/>
        <end position="250"/>
    </location>
</feature>
<feature type="binding site" evidence="10">
    <location>
        <position position="285"/>
    </location>
    <ligand>
        <name>ATP</name>
        <dbReference type="ChEBI" id="CHEBI:30616"/>
        <note>ligand shared between two neighboring subunits</note>
    </ligand>
</feature>
<reference evidence="16 17" key="1">
    <citation type="submission" date="2012-01" db="EMBL/GenBank/DDBJ databases">
        <title>The Genome Sequence of Scardovia wiggsiae F0424.</title>
        <authorList>
            <consortium name="The Broad Institute Genome Sequencing Platform"/>
            <person name="Earl A."/>
            <person name="Ward D."/>
            <person name="Feldgarden M."/>
            <person name="Gevers D."/>
            <person name="Izard J."/>
            <person name="Ganesan A."/>
            <person name="Baranova O.V."/>
            <person name="Blanton J.M."/>
            <person name="Tanner A.C."/>
            <person name="Mathney J."/>
            <person name="Dewhirst F.E."/>
            <person name="Young S.K."/>
            <person name="Zeng Q."/>
            <person name="Gargeya S."/>
            <person name="Fitzgerald M."/>
            <person name="Haas B."/>
            <person name="Abouelleil A."/>
            <person name="Alvarado L."/>
            <person name="Arachchi H.M."/>
            <person name="Berlin A."/>
            <person name="Chapman S.B."/>
            <person name="Gearin G."/>
            <person name="Goldberg J."/>
            <person name="Griggs A."/>
            <person name="Gujja S."/>
            <person name="Hansen M."/>
            <person name="Heiman D."/>
            <person name="Howarth C."/>
            <person name="Larimer J."/>
            <person name="Lui A."/>
            <person name="MacDonald P.J.P."/>
            <person name="McCowen C."/>
            <person name="Montmayeur A."/>
            <person name="Murphy C."/>
            <person name="Neiman D."/>
            <person name="Pearson M."/>
            <person name="Priest M."/>
            <person name="Roberts A."/>
            <person name="Saif S."/>
            <person name="Shea T."/>
            <person name="Sisk P."/>
            <person name="Stolte C."/>
            <person name="Sykes S."/>
            <person name="Wortman J."/>
            <person name="Nusbaum C."/>
            <person name="Birren B."/>
        </authorList>
    </citation>
    <scope>NUCLEOTIDE SEQUENCE [LARGE SCALE GENOMIC DNA]</scope>
    <source>
        <strain evidence="16 17">F0424</strain>
    </source>
</reference>
<evidence type="ECO:0000259" key="13">
    <source>
        <dbReference type="Pfam" id="PF00438"/>
    </source>
</evidence>
<feature type="binding site" evidence="10">
    <location>
        <position position="258"/>
    </location>
    <ligand>
        <name>L-methionine</name>
        <dbReference type="ChEBI" id="CHEBI:57844"/>
        <note>ligand shared between two neighboring subunits</note>
    </ligand>
</feature>
<keyword evidence="8 10" id="KW-0460">Magnesium</keyword>
<feature type="binding site" evidence="10">
    <location>
        <position position="21"/>
    </location>
    <ligand>
        <name>Mg(2+)</name>
        <dbReference type="ChEBI" id="CHEBI:18420"/>
    </ligand>
</feature>
<dbReference type="EMBL" id="AGZS01000002">
    <property type="protein sequence ID" value="EJD65165.1"/>
    <property type="molecule type" value="Genomic_DNA"/>
</dbReference>
<keyword evidence="4 10" id="KW-0808">Transferase</keyword>
<dbReference type="Pfam" id="PF02773">
    <property type="entry name" value="S-AdoMet_synt_C"/>
    <property type="match status" value="1"/>
</dbReference>
<keyword evidence="3 10" id="KW-0554">One-carbon metabolism</keyword>
<feature type="binding site" description="in other chain" evidence="10">
    <location>
        <position position="19"/>
    </location>
    <ligand>
        <name>ATP</name>
        <dbReference type="ChEBI" id="CHEBI:30616"/>
        <note>ligand shared between two neighboring subunits</note>
    </ligand>
</feature>
<feature type="binding site" description="in other chain" evidence="10">
    <location>
        <position position="103"/>
    </location>
    <ligand>
        <name>L-methionine</name>
        <dbReference type="ChEBI" id="CHEBI:57844"/>
        <note>ligand shared between two neighboring subunits</note>
    </ligand>
</feature>
<dbReference type="FunFam" id="3.30.300.10:FF:000003">
    <property type="entry name" value="S-adenosylmethionine synthase"/>
    <property type="match status" value="1"/>
</dbReference>
<evidence type="ECO:0000256" key="12">
    <source>
        <dbReference type="RuleBase" id="RU004462"/>
    </source>
</evidence>
<dbReference type="InterPro" id="IPR022636">
    <property type="entry name" value="S-AdoMet_synthetase_sfam"/>
</dbReference>
<protein>
    <recommendedName>
        <fullName evidence="10">S-adenosylmethionine synthase</fullName>
        <shortName evidence="10">AdoMet synthase</shortName>
        <ecNumber evidence="10">2.5.1.6</ecNumber>
    </recommendedName>
    <alternativeName>
        <fullName evidence="10">MAT</fullName>
    </alternativeName>
    <alternativeName>
        <fullName evidence="10">Methionine adenosyltransferase</fullName>
    </alternativeName>
</protein>
<feature type="binding site" description="in other chain" evidence="10">
    <location>
        <begin position="264"/>
        <end position="265"/>
    </location>
    <ligand>
        <name>ATP</name>
        <dbReference type="ChEBI" id="CHEBI:30616"/>
        <note>ligand shared between two neighboring subunits</note>
    </ligand>
</feature>
<dbReference type="OrthoDB" id="9801686at2"/>
<feature type="region of interest" description="Flexible loop" evidence="10">
    <location>
        <begin position="103"/>
        <end position="113"/>
    </location>
</feature>
<evidence type="ECO:0000259" key="14">
    <source>
        <dbReference type="Pfam" id="PF02772"/>
    </source>
</evidence>
<dbReference type="GO" id="GO:0005737">
    <property type="term" value="C:cytoplasm"/>
    <property type="evidence" value="ECO:0007669"/>
    <property type="project" value="UniProtKB-SubCell"/>
</dbReference>
<keyword evidence="9 10" id="KW-0630">Potassium</keyword>
<feature type="binding site" evidence="10">
    <location>
        <position position="281"/>
    </location>
    <ligand>
        <name>ATP</name>
        <dbReference type="ChEBI" id="CHEBI:30616"/>
        <note>ligand shared between two neighboring subunits</note>
    </ligand>
</feature>
<evidence type="ECO:0000256" key="8">
    <source>
        <dbReference type="ARBA" id="ARBA00022842"/>
    </source>
</evidence>
<feature type="binding site" description="in other chain" evidence="10">
    <location>
        <begin position="174"/>
        <end position="176"/>
    </location>
    <ligand>
        <name>ATP</name>
        <dbReference type="ChEBI" id="CHEBI:30616"/>
        <note>ligand shared between two neighboring subunits</note>
    </ligand>
</feature>
<dbReference type="InterPro" id="IPR002133">
    <property type="entry name" value="S-AdoMet_synthetase"/>
</dbReference>
<dbReference type="GO" id="GO:0004478">
    <property type="term" value="F:methionine adenosyltransferase activity"/>
    <property type="evidence" value="ECO:0007669"/>
    <property type="project" value="UniProtKB-UniRule"/>
</dbReference>
<evidence type="ECO:0000256" key="9">
    <source>
        <dbReference type="ARBA" id="ARBA00022958"/>
    </source>
</evidence>
<dbReference type="PROSITE" id="PS00376">
    <property type="entry name" value="ADOMET_SYNTHASE_1"/>
    <property type="match status" value="1"/>
</dbReference>
<comment type="cofactor">
    <cofactor evidence="10">
        <name>K(+)</name>
        <dbReference type="ChEBI" id="CHEBI:29103"/>
    </cofactor>
    <text evidence="10">Binds 1 potassium ion per subunit.</text>
</comment>
<evidence type="ECO:0000256" key="1">
    <source>
        <dbReference type="ARBA" id="ARBA00005224"/>
    </source>
</evidence>
<name>J0D5B2_9BIFI</name>
<feature type="domain" description="S-adenosylmethionine synthetase N-terminal" evidence="13">
    <location>
        <begin position="9"/>
        <end position="105"/>
    </location>
</feature>
<evidence type="ECO:0000256" key="10">
    <source>
        <dbReference type="HAMAP-Rule" id="MF_00086"/>
    </source>
</evidence>
<proteinExistence type="inferred from homology"/>
<dbReference type="GO" id="GO:0005524">
    <property type="term" value="F:ATP binding"/>
    <property type="evidence" value="ECO:0007669"/>
    <property type="project" value="UniProtKB-UniRule"/>
</dbReference>
<dbReference type="UniPathway" id="UPA00315">
    <property type="reaction ID" value="UER00080"/>
</dbReference>
<dbReference type="Proteomes" id="UP000006415">
    <property type="component" value="Unassembled WGS sequence"/>
</dbReference>
<evidence type="ECO:0000256" key="3">
    <source>
        <dbReference type="ARBA" id="ARBA00022563"/>
    </source>
</evidence>
<keyword evidence="5 10" id="KW-0479">Metal-binding</keyword>
<keyword evidence="6 10" id="KW-0547">Nucleotide-binding</keyword>
<comment type="similarity">
    <text evidence="2 10 12">Belongs to the AdoMet synthase family.</text>
</comment>
<dbReference type="SUPFAM" id="SSF55973">
    <property type="entry name" value="S-adenosylmethionine synthetase"/>
    <property type="match status" value="3"/>
</dbReference>
<dbReference type="HOGENOM" id="CLU_041802_1_1_11"/>
<dbReference type="AlphaFoldDB" id="J0D5B2"/>
<feature type="binding site" evidence="10">
    <location>
        <position position="258"/>
    </location>
    <ligand>
        <name>ATP</name>
        <dbReference type="ChEBI" id="CHEBI:30616"/>
        <note>ligand shared between two neighboring subunits</note>
    </ligand>
</feature>
<dbReference type="InterPro" id="IPR022629">
    <property type="entry name" value="S-AdoMet_synt_central"/>
</dbReference>
<dbReference type="PANTHER" id="PTHR11964">
    <property type="entry name" value="S-ADENOSYLMETHIONINE SYNTHETASE"/>
    <property type="match status" value="1"/>
</dbReference>
<gene>
    <name evidence="10" type="primary">metK</name>
    <name evidence="16" type="ORF">HMPREF9156_00609</name>
</gene>
<evidence type="ECO:0000256" key="2">
    <source>
        <dbReference type="ARBA" id="ARBA00009685"/>
    </source>
</evidence>
<evidence type="ECO:0000313" key="16">
    <source>
        <dbReference type="EMBL" id="EJD65165.1"/>
    </source>
</evidence>
<dbReference type="HAMAP" id="MF_00086">
    <property type="entry name" value="S_AdoMet_synth1"/>
    <property type="match status" value="1"/>
</dbReference>
<comment type="catalytic activity">
    <reaction evidence="10">
        <text>L-methionine + ATP + H2O = S-adenosyl-L-methionine + phosphate + diphosphate</text>
        <dbReference type="Rhea" id="RHEA:21080"/>
        <dbReference type="ChEBI" id="CHEBI:15377"/>
        <dbReference type="ChEBI" id="CHEBI:30616"/>
        <dbReference type="ChEBI" id="CHEBI:33019"/>
        <dbReference type="ChEBI" id="CHEBI:43474"/>
        <dbReference type="ChEBI" id="CHEBI:57844"/>
        <dbReference type="ChEBI" id="CHEBI:59789"/>
        <dbReference type="EC" id="2.5.1.6"/>
    </reaction>
</comment>
<dbReference type="eggNOG" id="COG0192">
    <property type="taxonomic scope" value="Bacteria"/>
</dbReference>
<organism evidence="16 17">
    <name type="scientific">Scardovia wiggsiae F0424</name>
    <dbReference type="NCBI Taxonomy" id="857290"/>
    <lineage>
        <taxon>Bacteria</taxon>
        <taxon>Bacillati</taxon>
        <taxon>Actinomycetota</taxon>
        <taxon>Actinomycetes</taxon>
        <taxon>Bifidobacteriales</taxon>
        <taxon>Bifidobacteriaceae</taxon>
        <taxon>Scardovia</taxon>
    </lineage>
</organism>
<dbReference type="GO" id="GO:0000287">
    <property type="term" value="F:magnesium ion binding"/>
    <property type="evidence" value="ECO:0007669"/>
    <property type="project" value="UniProtKB-UniRule"/>
</dbReference>
<dbReference type="GO" id="GO:0006730">
    <property type="term" value="P:one-carbon metabolic process"/>
    <property type="evidence" value="ECO:0007669"/>
    <property type="project" value="UniProtKB-KW"/>
</dbReference>
<keyword evidence="17" id="KW-1185">Reference proteome</keyword>
<dbReference type="Pfam" id="PF00438">
    <property type="entry name" value="S-AdoMet_synt_N"/>
    <property type="match status" value="1"/>
</dbReference>
<comment type="subcellular location">
    <subcellularLocation>
        <location evidence="10 11">Cytoplasm</location>
    </subcellularLocation>
</comment>
<evidence type="ECO:0000256" key="4">
    <source>
        <dbReference type="ARBA" id="ARBA00022679"/>
    </source>
</evidence>
<feature type="binding site" evidence="10">
    <location>
        <position position="47"/>
    </location>
    <ligand>
        <name>K(+)</name>
        <dbReference type="ChEBI" id="CHEBI:29103"/>
    </ligand>
</feature>